<evidence type="ECO:0000256" key="10">
    <source>
        <dbReference type="ARBA" id="ARBA00023157"/>
    </source>
</evidence>
<dbReference type="GO" id="GO:0060326">
    <property type="term" value="P:cell chemotaxis"/>
    <property type="evidence" value="ECO:0007669"/>
    <property type="project" value="TreeGrafter"/>
</dbReference>
<reference evidence="20" key="1">
    <citation type="journal article" date="2023" name="DNA Res.">
        <title>Chromosome-level genome assembly of Phrynocephalus forsythii using third-generation DNA sequencing and Hi-C analysis.</title>
        <authorList>
            <person name="Qi Y."/>
            <person name="Zhao W."/>
            <person name="Zhao Y."/>
            <person name="Niu C."/>
            <person name="Cao S."/>
            <person name="Zhang Y."/>
        </authorList>
    </citation>
    <scope>NUCLEOTIDE SEQUENCE</scope>
    <source>
        <tissue evidence="20">Muscle</tissue>
    </source>
</reference>
<feature type="transmembrane region" description="Helical" evidence="18">
    <location>
        <begin position="119"/>
        <end position="137"/>
    </location>
</feature>
<dbReference type="GO" id="GO:0006939">
    <property type="term" value="P:smooth muscle contraction"/>
    <property type="evidence" value="ECO:0007669"/>
    <property type="project" value="InterPro"/>
</dbReference>
<keyword evidence="5 17" id="KW-0812">Transmembrane</keyword>
<dbReference type="Pfam" id="PF00001">
    <property type="entry name" value="7tm_1"/>
    <property type="match status" value="1"/>
</dbReference>
<feature type="domain" description="G-protein coupled receptors family 1 profile" evidence="19">
    <location>
        <begin position="58"/>
        <end position="316"/>
    </location>
</feature>
<evidence type="ECO:0000313" key="21">
    <source>
        <dbReference type="Proteomes" id="UP001142489"/>
    </source>
</evidence>
<evidence type="ECO:0000256" key="4">
    <source>
        <dbReference type="ARBA" id="ARBA00022553"/>
    </source>
</evidence>
<evidence type="ECO:0000256" key="6">
    <source>
        <dbReference type="ARBA" id="ARBA00022989"/>
    </source>
</evidence>
<keyword evidence="14" id="KW-0449">Lipoprotein</keyword>
<dbReference type="PRINTS" id="PR00994">
    <property type="entry name" value="BRADYKINNB2R"/>
</dbReference>
<evidence type="ECO:0000256" key="17">
    <source>
        <dbReference type="RuleBase" id="RU000688"/>
    </source>
</evidence>
<evidence type="ECO:0000256" key="15">
    <source>
        <dbReference type="ARBA" id="ARBA00025423"/>
    </source>
</evidence>
<dbReference type="Gene3D" id="1.20.1070.10">
    <property type="entry name" value="Rhodopsin 7-helix transmembrane proteins"/>
    <property type="match status" value="1"/>
</dbReference>
<keyword evidence="21" id="KW-1185">Reference proteome</keyword>
<evidence type="ECO:0000256" key="5">
    <source>
        <dbReference type="ARBA" id="ARBA00022692"/>
    </source>
</evidence>
<dbReference type="PRINTS" id="PR00237">
    <property type="entry name" value="GPCRRHODOPSN"/>
</dbReference>
<keyword evidence="4" id="KW-0597">Phosphoprotein</keyword>
<dbReference type="GO" id="GO:0019722">
    <property type="term" value="P:calcium-mediated signaling"/>
    <property type="evidence" value="ECO:0007669"/>
    <property type="project" value="TreeGrafter"/>
</dbReference>
<feature type="transmembrane region" description="Helical" evidence="18">
    <location>
        <begin position="252"/>
        <end position="270"/>
    </location>
</feature>
<dbReference type="GO" id="GO:0016493">
    <property type="term" value="F:C-C chemokine receptor activity"/>
    <property type="evidence" value="ECO:0007669"/>
    <property type="project" value="TreeGrafter"/>
</dbReference>
<evidence type="ECO:0000256" key="3">
    <source>
        <dbReference type="ARBA" id="ARBA00022475"/>
    </source>
</evidence>
<evidence type="ECO:0000256" key="12">
    <source>
        <dbReference type="ARBA" id="ARBA00023180"/>
    </source>
</evidence>
<dbReference type="FunFam" id="1.20.1070.10:FF:000201">
    <property type="entry name" value="Bradykinin receptor B2"/>
    <property type="match status" value="1"/>
</dbReference>
<dbReference type="PRINTS" id="PR00425">
    <property type="entry name" value="BRADYKININR"/>
</dbReference>
<accession>A0A9Q1B8N7</accession>
<comment type="function">
    <text evidence="15">Receptor for bradykinin. It is associated with G proteins that activate a phosphatidylinositol-calcium second messenger system.</text>
</comment>
<dbReference type="Proteomes" id="UP001142489">
    <property type="component" value="Unassembled WGS sequence"/>
</dbReference>
<protein>
    <recommendedName>
        <fullName evidence="2">B2 bradykinin receptor</fullName>
    </recommendedName>
</protein>
<evidence type="ECO:0000256" key="7">
    <source>
        <dbReference type="ARBA" id="ARBA00023040"/>
    </source>
</evidence>
<sequence>MAPNGTDFMATWKSEMNHSTRLSATNDSESCPWPDEWQQLAYIQPVLLWFLAIVGVIENVFVLSVLFFHKSRCTVAEIYLANLAAADLLLLCGLPFWAVNIANKFEWPFGLPLCKVVNTILYMNLYSSIYFLVMVSIDRYLALVKTMSLGNMRQPSCAKWYCLIIWVSALFLCSPALVFRTLEYVPPPDNVTACLLAYPSPYQWVIITNTLLNTVGFLIPLGVITYCTMHIIRALQTNEFQKIKTDQREKKATLLVLVVLLLFIVCWLPFQITTFLETLKEVNVITGCPAEQAIDMASQVAAYCSFSNSCLNPIVYVIVGKHFRKKSKEVYGGLFLRRPSAAPSILMTSVETLRSSFSVENYRKKSAVKLPR</sequence>
<evidence type="ECO:0000313" key="20">
    <source>
        <dbReference type="EMBL" id="KAJ7345151.1"/>
    </source>
</evidence>
<evidence type="ECO:0000256" key="11">
    <source>
        <dbReference type="ARBA" id="ARBA00023170"/>
    </source>
</evidence>
<dbReference type="PROSITE" id="PS50262">
    <property type="entry name" value="G_PROTEIN_RECEP_F1_2"/>
    <property type="match status" value="1"/>
</dbReference>
<dbReference type="GO" id="GO:0006955">
    <property type="term" value="P:immune response"/>
    <property type="evidence" value="ECO:0007669"/>
    <property type="project" value="TreeGrafter"/>
</dbReference>
<keyword evidence="13 17" id="KW-0807">Transducer</keyword>
<keyword evidence="8 18" id="KW-0472">Membrane</keyword>
<evidence type="ECO:0000256" key="8">
    <source>
        <dbReference type="ARBA" id="ARBA00023136"/>
    </source>
</evidence>
<dbReference type="AlphaFoldDB" id="A0A9Q1B8N7"/>
<evidence type="ECO:0000256" key="18">
    <source>
        <dbReference type="SAM" id="Phobius"/>
    </source>
</evidence>
<evidence type="ECO:0000256" key="2">
    <source>
        <dbReference type="ARBA" id="ARBA00013512"/>
    </source>
</evidence>
<name>A0A9Q1B8N7_9SAUR</name>
<dbReference type="GO" id="GO:0009897">
    <property type="term" value="C:external side of plasma membrane"/>
    <property type="evidence" value="ECO:0007669"/>
    <property type="project" value="TreeGrafter"/>
</dbReference>
<evidence type="ECO:0000256" key="1">
    <source>
        <dbReference type="ARBA" id="ARBA00004651"/>
    </source>
</evidence>
<feature type="transmembrane region" description="Helical" evidence="18">
    <location>
        <begin position="80"/>
        <end position="99"/>
    </location>
</feature>
<dbReference type="PANTHER" id="PTHR10489">
    <property type="entry name" value="CELL ADHESION MOLECULE"/>
    <property type="match status" value="1"/>
</dbReference>
<proteinExistence type="inferred from homology"/>
<evidence type="ECO:0000256" key="13">
    <source>
        <dbReference type="ARBA" id="ARBA00023224"/>
    </source>
</evidence>
<dbReference type="InterPro" id="IPR050119">
    <property type="entry name" value="CCR1-9-like"/>
</dbReference>
<dbReference type="InterPro" id="IPR000276">
    <property type="entry name" value="GPCR_Rhodpsn"/>
</dbReference>
<dbReference type="EMBL" id="JAPFRF010000001">
    <property type="protein sequence ID" value="KAJ7345151.1"/>
    <property type="molecule type" value="Genomic_DNA"/>
</dbReference>
<gene>
    <name evidence="20" type="ORF">JRQ81_001101</name>
</gene>
<evidence type="ECO:0000256" key="16">
    <source>
        <dbReference type="ARBA" id="ARBA00025954"/>
    </source>
</evidence>
<keyword evidence="3" id="KW-1003">Cell membrane</keyword>
<feature type="transmembrane region" description="Helical" evidence="18">
    <location>
        <begin position="158"/>
        <end position="182"/>
    </location>
</feature>
<keyword evidence="9" id="KW-0564">Palmitate</keyword>
<organism evidence="20 21">
    <name type="scientific">Phrynocephalus forsythii</name>
    <dbReference type="NCBI Taxonomy" id="171643"/>
    <lineage>
        <taxon>Eukaryota</taxon>
        <taxon>Metazoa</taxon>
        <taxon>Chordata</taxon>
        <taxon>Craniata</taxon>
        <taxon>Vertebrata</taxon>
        <taxon>Euteleostomi</taxon>
        <taxon>Lepidosauria</taxon>
        <taxon>Squamata</taxon>
        <taxon>Bifurcata</taxon>
        <taxon>Unidentata</taxon>
        <taxon>Episquamata</taxon>
        <taxon>Toxicofera</taxon>
        <taxon>Iguania</taxon>
        <taxon>Acrodonta</taxon>
        <taxon>Agamidae</taxon>
        <taxon>Agaminae</taxon>
        <taxon>Phrynocephalus</taxon>
    </lineage>
</organism>
<keyword evidence="11 17" id="KW-0675">Receptor</keyword>
<dbReference type="PROSITE" id="PS00237">
    <property type="entry name" value="G_PROTEIN_RECEP_F1_1"/>
    <property type="match status" value="1"/>
</dbReference>
<dbReference type="OrthoDB" id="6076970at2759"/>
<feature type="transmembrane region" description="Helical" evidence="18">
    <location>
        <begin position="202"/>
        <end position="232"/>
    </location>
</feature>
<keyword evidence="10" id="KW-1015">Disulfide bond</keyword>
<dbReference type="InterPro" id="IPR000496">
    <property type="entry name" value="Brdyknn_rcpt"/>
</dbReference>
<dbReference type="InterPro" id="IPR001504">
    <property type="entry name" value="Brdyknn_2_rcpt"/>
</dbReference>
<dbReference type="GO" id="GO:0007204">
    <property type="term" value="P:positive regulation of cytosolic calcium ion concentration"/>
    <property type="evidence" value="ECO:0007669"/>
    <property type="project" value="TreeGrafter"/>
</dbReference>
<dbReference type="PANTHER" id="PTHR10489:SF957">
    <property type="entry name" value="B2 BRADYKININ RECEPTOR"/>
    <property type="match status" value="1"/>
</dbReference>
<keyword evidence="12" id="KW-0325">Glycoprotein</keyword>
<feature type="transmembrane region" description="Helical" evidence="18">
    <location>
        <begin position="46"/>
        <end position="68"/>
    </location>
</feature>
<dbReference type="InterPro" id="IPR017452">
    <property type="entry name" value="GPCR_Rhodpsn_7TM"/>
</dbReference>
<dbReference type="GO" id="GO:0019957">
    <property type="term" value="F:C-C chemokine binding"/>
    <property type="evidence" value="ECO:0007669"/>
    <property type="project" value="TreeGrafter"/>
</dbReference>
<keyword evidence="6 18" id="KW-1133">Transmembrane helix</keyword>
<comment type="subunit">
    <text evidence="16">Forms a complex with PECAM1 and GNAQ. Interacts with PECAM1.</text>
</comment>
<comment type="caution">
    <text evidence="20">The sequence shown here is derived from an EMBL/GenBank/DDBJ whole genome shotgun (WGS) entry which is preliminary data.</text>
</comment>
<dbReference type="GO" id="GO:0004947">
    <property type="term" value="F:bradykinin receptor activity"/>
    <property type="evidence" value="ECO:0007669"/>
    <property type="project" value="InterPro"/>
</dbReference>
<evidence type="ECO:0000256" key="14">
    <source>
        <dbReference type="ARBA" id="ARBA00023288"/>
    </source>
</evidence>
<evidence type="ECO:0000256" key="9">
    <source>
        <dbReference type="ARBA" id="ARBA00023139"/>
    </source>
</evidence>
<feature type="transmembrane region" description="Helical" evidence="18">
    <location>
        <begin position="300"/>
        <end position="319"/>
    </location>
</feature>
<evidence type="ECO:0000259" key="19">
    <source>
        <dbReference type="PROSITE" id="PS50262"/>
    </source>
</evidence>
<dbReference type="GO" id="GO:0042310">
    <property type="term" value="P:vasoconstriction"/>
    <property type="evidence" value="ECO:0007669"/>
    <property type="project" value="InterPro"/>
</dbReference>
<keyword evidence="7 17" id="KW-0297">G-protein coupled receptor</keyword>
<dbReference type="SUPFAM" id="SSF81321">
    <property type="entry name" value="Family A G protein-coupled receptor-like"/>
    <property type="match status" value="1"/>
</dbReference>
<comment type="subcellular location">
    <subcellularLocation>
        <location evidence="1">Cell membrane</location>
        <topology evidence="1">Multi-pass membrane protein</topology>
    </subcellularLocation>
</comment>
<comment type="similarity">
    <text evidence="17">Belongs to the G-protein coupled receptor 1 family.</text>
</comment>